<gene>
    <name evidence="1" type="ORF">GCM10009123_20450</name>
</gene>
<reference evidence="1 2" key="1">
    <citation type="journal article" date="2019" name="Int. J. Syst. Evol. Microbiol.">
        <title>The Global Catalogue of Microorganisms (GCM) 10K type strain sequencing project: providing services to taxonomists for standard genome sequencing and annotation.</title>
        <authorList>
            <consortium name="The Broad Institute Genomics Platform"/>
            <consortium name="The Broad Institute Genome Sequencing Center for Infectious Disease"/>
            <person name="Wu L."/>
            <person name="Ma J."/>
        </authorList>
    </citation>
    <scope>NUCLEOTIDE SEQUENCE [LARGE SCALE GENOMIC DNA]</scope>
    <source>
        <strain evidence="1 2">JCM 16211</strain>
    </source>
</reference>
<sequence length="127" mass="14562">MDSQTMCRCAELPNVFVGNDENNPFGETLTELEWAPQRWATLNQCPDCQQLWHIDIAKQNDIGVCAKIASRQDWQQLDTTNLKIQLMVQNHGGITNDTCQWKQCNQLCVKGLAFCPSHAYFEMDIKQ</sequence>
<protein>
    <recommendedName>
        <fullName evidence="3">Metal-binding protein</fullName>
    </recommendedName>
</protein>
<organism evidence="1 2">
    <name type="scientific">Kangiella japonica</name>
    <dbReference type="NCBI Taxonomy" id="647384"/>
    <lineage>
        <taxon>Bacteria</taxon>
        <taxon>Pseudomonadati</taxon>
        <taxon>Pseudomonadota</taxon>
        <taxon>Gammaproteobacteria</taxon>
        <taxon>Kangiellales</taxon>
        <taxon>Kangiellaceae</taxon>
        <taxon>Kangiella</taxon>
    </lineage>
</organism>
<evidence type="ECO:0000313" key="2">
    <source>
        <dbReference type="Proteomes" id="UP001501221"/>
    </source>
</evidence>
<evidence type="ECO:0000313" key="1">
    <source>
        <dbReference type="EMBL" id="GAA0213061.1"/>
    </source>
</evidence>
<dbReference type="Proteomes" id="UP001501221">
    <property type="component" value="Unassembled WGS sequence"/>
</dbReference>
<name>A0ABN0T5I7_9GAMM</name>
<comment type="caution">
    <text evidence="1">The sequence shown here is derived from an EMBL/GenBank/DDBJ whole genome shotgun (WGS) entry which is preliminary data.</text>
</comment>
<evidence type="ECO:0008006" key="3">
    <source>
        <dbReference type="Google" id="ProtNLM"/>
    </source>
</evidence>
<keyword evidence="2" id="KW-1185">Reference proteome</keyword>
<proteinExistence type="predicted"/>
<accession>A0ABN0T5I7</accession>
<dbReference type="EMBL" id="BAAAFM010000008">
    <property type="protein sequence ID" value="GAA0213061.1"/>
    <property type="molecule type" value="Genomic_DNA"/>
</dbReference>